<dbReference type="OMA" id="AICHIQD"/>
<feature type="compositionally biased region" description="Acidic residues" evidence="2">
    <location>
        <begin position="87"/>
        <end position="97"/>
    </location>
</feature>
<feature type="coiled-coil region" evidence="1">
    <location>
        <begin position="714"/>
        <end position="822"/>
    </location>
</feature>
<dbReference type="GeneID" id="582005"/>
<dbReference type="Proteomes" id="UP000007110">
    <property type="component" value="Unassembled WGS sequence"/>
</dbReference>
<feature type="region of interest" description="Disordered" evidence="2">
    <location>
        <begin position="176"/>
        <end position="242"/>
    </location>
</feature>
<feature type="compositionally biased region" description="Polar residues" evidence="2">
    <location>
        <begin position="38"/>
        <end position="69"/>
    </location>
</feature>
<feature type="region of interest" description="Disordered" evidence="2">
    <location>
        <begin position="1"/>
        <end position="108"/>
    </location>
</feature>
<protein>
    <submittedName>
        <fullName evidence="3">Uncharacterized protein</fullName>
    </submittedName>
</protein>
<dbReference type="EnsemblMetazoa" id="XM_030983447">
    <property type="protein sequence ID" value="XP_030839307"/>
    <property type="gene ID" value="LOC582005"/>
</dbReference>
<proteinExistence type="predicted"/>
<reference evidence="3" key="2">
    <citation type="submission" date="2021-01" db="UniProtKB">
        <authorList>
            <consortium name="EnsemblMetazoa"/>
        </authorList>
    </citation>
    <scope>IDENTIFICATION</scope>
</reference>
<dbReference type="AlphaFoldDB" id="A0A7M7SXV5"/>
<dbReference type="KEGG" id="spu:582005"/>
<accession>A0A7M7SXV5</accession>
<dbReference type="PANTHER" id="PTHR35088">
    <property type="entry name" value="COILED-COIL DOMAIN-CONTAINING PROTEIN 178"/>
    <property type="match status" value="1"/>
</dbReference>
<feature type="coiled-coil region" evidence="1">
    <location>
        <begin position="355"/>
        <end position="526"/>
    </location>
</feature>
<organism evidence="3 4">
    <name type="scientific">Strongylocentrotus purpuratus</name>
    <name type="common">Purple sea urchin</name>
    <dbReference type="NCBI Taxonomy" id="7668"/>
    <lineage>
        <taxon>Eukaryota</taxon>
        <taxon>Metazoa</taxon>
        <taxon>Echinodermata</taxon>
        <taxon>Eleutherozoa</taxon>
        <taxon>Echinozoa</taxon>
        <taxon>Echinoidea</taxon>
        <taxon>Euechinoidea</taxon>
        <taxon>Echinacea</taxon>
        <taxon>Camarodonta</taxon>
        <taxon>Echinidea</taxon>
        <taxon>Strongylocentrotidae</taxon>
        <taxon>Strongylocentrotus</taxon>
    </lineage>
</organism>
<evidence type="ECO:0000313" key="4">
    <source>
        <dbReference type="Proteomes" id="UP000007110"/>
    </source>
</evidence>
<evidence type="ECO:0000256" key="2">
    <source>
        <dbReference type="SAM" id="MobiDB-lite"/>
    </source>
</evidence>
<dbReference type="InterPro" id="IPR038826">
    <property type="entry name" value="CCDC178"/>
</dbReference>
<dbReference type="PANTHER" id="PTHR35088:SF1">
    <property type="entry name" value="COILED-COIL DOMAIN-CONTAINING PROTEIN 178"/>
    <property type="match status" value="1"/>
</dbReference>
<sequence length="1040" mass="117226">MSTPEKQPSVAITVEDDHSVRAPVPPSTAKSEKPKAFLTQSRTGSGSKYSQVSGTYSVGVSTTLDSRYQNGGGLAPGSKPGGRSDSAEGDSGIDEEKESPSFDKQEALDKVYPLPAGWPRLQDKLFKRRAMFFRKPMSPSIAKAAEQLRLLQDRIEAWSREVELDILSRRSSVISAASEASKQAVPPSRGGGDVSTRLTQADGKVRKQLRFATDTDRTESSMTSLSSSHYPTPAPPRGTPGLASSCDFTVQGVGTEISDMDSLADIAEETVPHLGAEEVIDEVVTLLGRLETDRGDTDELFKKEQVRVGWLQGKIDRISQKRLYELPKVVQQEHEACATDIAELKWHNAYRGRQKDRIQNQVENAEMLNSRLKEDIAFVEKHCPLVEEKLELERGAMKRIDEAQEQTDAELNRTNEKLKRTENKSAEALGKADKEREHIKKELESVRETLEEINHDLEAAKVLHSSYTGQCSDLRDKIKTAEHEKVLLQTREENSRKAEKLQTVKIKQVQDRIVEAEFDHRKLADNSVSLSTSIETRRKDHKELVAQLEETAKERLSTLRSKEQDSREMIMTLDDMESKIKKCKKQKTSDAKNTERIKREMTKVETQLAVVDEEYQKIKVINVAVKNKLTGEEDKARAMEDSLQSTVDSLKKQLREETHTRTVLQARITADTTDLSKRQVEATKKKAKVTLRANEMDEVVAKVLAETKILREKRASRQKAINKIEERIESLKREQEELIVQTSNKKAELEPKLKNLLKEILNHQKRLDHMAHRTDLINKKLSDMAQSEGFMDRVIKNTAEEIEEMSADVEEMTIQLETGQKQQKELQSSLEQVTGRMGDRDTGHLEHMAARRVILEDLVSQLRADLATNATLAHEYRVLQQHYYKIKEESMNLLEKRTGLEMSLKDHRQLNSLQIRLHHALSHYFSIRGLYNQNELARFEDMSAENEMKIGELQEDMFAAIQTISGFLNEQVDGTAARLVTAAASTALMEGAERGAEKGLSTAPGPGSSMRGGGPIMRDNFKGSIPLPKIMRTPEAIKTN</sequence>
<dbReference type="RefSeq" id="XP_030839307.1">
    <property type="nucleotide sequence ID" value="XM_030983447.1"/>
</dbReference>
<keyword evidence="1" id="KW-0175">Coiled coil</keyword>
<dbReference type="InParanoid" id="A0A7M7SXV5"/>
<keyword evidence="4" id="KW-1185">Reference proteome</keyword>
<dbReference type="OrthoDB" id="10010556at2759"/>
<feature type="region of interest" description="Disordered" evidence="2">
    <location>
        <begin position="993"/>
        <end position="1014"/>
    </location>
</feature>
<reference evidence="4" key="1">
    <citation type="submission" date="2015-02" db="EMBL/GenBank/DDBJ databases">
        <title>Genome sequencing for Strongylocentrotus purpuratus.</title>
        <authorList>
            <person name="Murali S."/>
            <person name="Liu Y."/>
            <person name="Vee V."/>
            <person name="English A."/>
            <person name="Wang M."/>
            <person name="Skinner E."/>
            <person name="Han Y."/>
            <person name="Muzny D.M."/>
            <person name="Worley K.C."/>
            <person name="Gibbs R.A."/>
        </authorList>
    </citation>
    <scope>NUCLEOTIDE SEQUENCE</scope>
</reference>
<dbReference type="EnsemblMetazoa" id="XM_030983448">
    <property type="protein sequence ID" value="XP_030839308"/>
    <property type="gene ID" value="LOC582005"/>
</dbReference>
<evidence type="ECO:0000313" key="3">
    <source>
        <dbReference type="EnsemblMetazoa" id="XP_030839307"/>
    </source>
</evidence>
<dbReference type="RefSeq" id="XP_030839308.1">
    <property type="nucleotide sequence ID" value="XM_030983448.1"/>
</dbReference>
<name>A0A7M7SXV5_STRPU</name>
<evidence type="ECO:0000256" key="1">
    <source>
        <dbReference type="SAM" id="Coils"/>
    </source>
</evidence>
<feature type="compositionally biased region" description="Basic and acidic residues" evidence="2">
    <location>
        <begin position="98"/>
        <end position="108"/>
    </location>
</feature>